<evidence type="ECO:0000256" key="3">
    <source>
        <dbReference type="PROSITE-ProRule" id="PRU01331"/>
    </source>
</evidence>
<feature type="domain" description="GS catalytic" evidence="5">
    <location>
        <begin position="155"/>
        <end position="407"/>
    </location>
</feature>
<proteinExistence type="inferred from homology"/>
<protein>
    <recommendedName>
        <fullName evidence="5">GS catalytic domain-containing protein</fullName>
    </recommendedName>
</protein>
<organism evidence="6 7">
    <name type="scientific">Mycobacterium dioxanotrophicus</name>
    <dbReference type="NCBI Taxonomy" id="482462"/>
    <lineage>
        <taxon>Bacteria</taxon>
        <taxon>Bacillati</taxon>
        <taxon>Actinomycetota</taxon>
        <taxon>Actinomycetes</taxon>
        <taxon>Mycobacteriales</taxon>
        <taxon>Mycobacteriaceae</taxon>
        <taxon>Mycobacterium</taxon>
    </lineage>
</organism>
<dbReference type="PANTHER" id="PTHR43785:SF12">
    <property type="entry name" value="TYPE-1 GLUTAMINE SYNTHETASE 2"/>
    <property type="match status" value="1"/>
</dbReference>
<evidence type="ECO:0000313" key="6">
    <source>
        <dbReference type="EMBL" id="ART67274.1"/>
    </source>
</evidence>
<gene>
    <name evidence="6" type="ORF">BTO20_00335</name>
</gene>
<evidence type="ECO:0000256" key="4">
    <source>
        <dbReference type="RuleBase" id="RU000384"/>
    </source>
</evidence>
<dbReference type="PANTHER" id="PTHR43785">
    <property type="entry name" value="GAMMA-GLUTAMYLPUTRESCINE SYNTHETASE"/>
    <property type="match status" value="1"/>
</dbReference>
<dbReference type="PROSITE" id="PS51987">
    <property type="entry name" value="GS_CATALYTIC"/>
    <property type="match status" value="1"/>
</dbReference>
<dbReference type="InterPro" id="IPR036651">
    <property type="entry name" value="Gln_synt_N_sf"/>
</dbReference>
<dbReference type="AlphaFoldDB" id="A0A1Y0BWJ7"/>
<dbReference type="GO" id="GO:0004356">
    <property type="term" value="F:glutamine synthetase activity"/>
    <property type="evidence" value="ECO:0007669"/>
    <property type="project" value="InterPro"/>
</dbReference>
<dbReference type="Proteomes" id="UP000195331">
    <property type="component" value="Chromosome"/>
</dbReference>
<reference evidence="6 7" key="1">
    <citation type="submission" date="2017-04" db="EMBL/GenBank/DDBJ databases">
        <title>Whole Genome Sequence of 1,4-Dioxane Degrading Bacterium Mycobacterium dioxanotrophicus PH-06.</title>
        <authorList>
            <person name="He Y."/>
        </authorList>
    </citation>
    <scope>NUCLEOTIDE SEQUENCE [LARGE SCALE GENOMIC DNA]</scope>
    <source>
        <strain evidence="6 7">PH-06</strain>
    </source>
</reference>
<sequence>MTIAPNIQATTTNRTSTGVPGFVERYANWTDEQSDRAAVLAGRMDAGEFDMIRVSFVDPHGFPRTKWLAPQVFSSALRSGLDYSLAPFIQDTGQDIAVDLFARGVGHDLPEFEGSSDFVAVPDPLTFRSLPWAPRTGWVLADEFFKTGSRLPLSPRNALRQQVQRLERRGQTYVVGLEIEFYLTRLVRNELSFGDVGGFGTPGTAPTVQPVDLGYQFNGDDHLDQIADFLMPLCGTLVDLGLPLRSAEHESGPGQIEITFEPLEGLAGADAVILFKAAVRQFARRNGFHASFMCKPALQGCDPSGWHLHQSIADSQTGHNLFMSDVPGQLVSQLAENFAGGLIANAAASSLFTTPTINGYQRYSESHTLAPTLAGWADDNRGAMIRVLGAPHDPSPDFSGIIAGDGV</sequence>
<dbReference type="OrthoDB" id="9807095at2"/>
<dbReference type="Gene3D" id="3.10.20.70">
    <property type="entry name" value="Glutamine synthetase, N-terminal domain"/>
    <property type="match status" value="1"/>
</dbReference>
<dbReference type="Gene3D" id="3.30.590.10">
    <property type="entry name" value="Glutamine synthetase/guanido kinase, catalytic domain"/>
    <property type="match status" value="1"/>
</dbReference>
<dbReference type="GO" id="GO:0006542">
    <property type="term" value="P:glutamine biosynthetic process"/>
    <property type="evidence" value="ECO:0007669"/>
    <property type="project" value="InterPro"/>
</dbReference>
<dbReference type="SMART" id="SM01230">
    <property type="entry name" value="Gln-synt_C"/>
    <property type="match status" value="1"/>
</dbReference>
<dbReference type="RefSeq" id="WP_087072424.1">
    <property type="nucleotide sequence ID" value="NZ_CP020809.1"/>
</dbReference>
<evidence type="ECO:0000259" key="5">
    <source>
        <dbReference type="PROSITE" id="PS51987"/>
    </source>
</evidence>
<dbReference type="EMBL" id="CP020809">
    <property type="protein sequence ID" value="ART67274.1"/>
    <property type="molecule type" value="Genomic_DNA"/>
</dbReference>
<dbReference type="SUPFAM" id="SSF55931">
    <property type="entry name" value="Glutamine synthetase/guanido kinase"/>
    <property type="match status" value="1"/>
</dbReference>
<comment type="similarity">
    <text evidence="1 3 4">Belongs to the glutamine synthetase family.</text>
</comment>
<dbReference type="SUPFAM" id="SSF54368">
    <property type="entry name" value="Glutamine synthetase, N-terminal domain"/>
    <property type="match status" value="1"/>
</dbReference>
<keyword evidence="7" id="KW-1185">Reference proteome</keyword>
<dbReference type="InterPro" id="IPR008146">
    <property type="entry name" value="Gln_synth_cat_dom"/>
</dbReference>
<name>A0A1Y0BWJ7_9MYCO</name>
<keyword evidence="2" id="KW-0436">Ligase</keyword>
<accession>A0A1Y0BWJ7</accession>
<dbReference type="KEGG" id="mdx:BTO20_00335"/>
<dbReference type="InterPro" id="IPR014746">
    <property type="entry name" value="Gln_synth/guanido_kin_cat_dom"/>
</dbReference>
<dbReference type="Pfam" id="PF00120">
    <property type="entry name" value="Gln-synt_C"/>
    <property type="match status" value="1"/>
</dbReference>
<evidence type="ECO:0000256" key="2">
    <source>
        <dbReference type="ARBA" id="ARBA00022598"/>
    </source>
</evidence>
<evidence type="ECO:0000313" key="7">
    <source>
        <dbReference type="Proteomes" id="UP000195331"/>
    </source>
</evidence>
<evidence type="ECO:0000256" key="1">
    <source>
        <dbReference type="ARBA" id="ARBA00009897"/>
    </source>
</evidence>